<evidence type="ECO:0000313" key="2">
    <source>
        <dbReference type="Proteomes" id="UP001060215"/>
    </source>
</evidence>
<protein>
    <submittedName>
        <fullName evidence="1">Protein NRT1/ PTR FAMILY 5.2</fullName>
    </submittedName>
</protein>
<keyword evidence="2" id="KW-1185">Reference proteome</keyword>
<accession>A0ACC0FY84</accession>
<dbReference type="EMBL" id="CM045770">
    <property type="protein sequence ID" value="KAI7993092.1"/>
    <property type="molecule type" value="Genomic_DNA"/>
</dbReference>
<organism evidence="1 2">
    <name type="scientific">Camellia lanceoleosa</name>
    <dbReference type="NCBI Taxonomy" id="1840588"/>
    <lineage>
        <taxon>Eukaryota</taxon>
        <taxon>Viridiplantae</taxon>
        <taxon>Streptophyta</taxon>
        <taxon>Embryophyta</taxon>
        <taxon>Tracheophyta</taxon>
        <taxon>Spermatophyta</taxon>
        <taxon>Magnoliopsida</taxon>
        <taxon>eudicotyledons</taxon>
        <taxon>Gunneridae</taxon>
        <taxon>Pentapetalae</taxon>
        <taxon>asterids</taxon>
        <taxon>Ericales</taxon>
        <taxon>Theaceae</taxon>
        <taxon>Camellia</taxon>
    </lineage>
</organism>
<proteinExistence type="predicted"/>
<name>A0ACC0FY84_9ERIC</name>
<comment type="caution">
    <text evidence="1">The sequence shown here is derived from an EMBL/GenBank/DDBJ whole genome shotgun (WGS) entry which is preliminary data.</text>
</comment>
<dbReference type="Proteomes" id="UP001060215">
    <property type="component" value="Chromosome 13"/>
</dbReference>
<reference evidence="1 2" key="1">
    <citation type="journal article" date="2022" name="Plant J.">
        <title>Chromosome-level genome of Camellia lanceoleosa provides a valuable resource for understanding genome evolution and self-incompatibility.</title>
        <authorList>
            <person name="Gong W."/>
            <person name="Xiao S."/>
            <person name="Wang L."/>
            <person name="Liao Z."/>
            <person name="Chang Y."/>
            <person name="Mo W."/>
            <person name="Hu G."/>
            <person name="Li W."/>
            <person name="Zhao G."/>
            <person name="Zhu H."/>
            <person name="Hu X."/>
            <person name="Ji K."/>
            <person name="Xiang X."/>
            <person name="Song Q."/>
            <person name="Yuan D."/>
            <person name="Jin S."/>
            <person name="Zhang L."/>
        </authorList>
    </citation>
    <scope>NUCLEOTIDE SEQUENCE [LARGE SCALE GENOMIC DNA]</scope>
    <source>
        <strain evidence="1">SQ_2022a</strain>
    </source>
</reference>
<gene>
    <name evidence="1" type="ORF">LOK49_LG12G02400</name>
</gene>
<sequence>MGFWNTTGSFPCKPWHFWHITSSSSMDHRLFHSNSFQIPPASLSVFTILTVLIGLVPYDCLFVPFARWFTGNAAGITCLQRRVIGFMFHIVATIVSALIEMERKAVAADYNLLDQATAVIP</sequence>
<evidence type="ECO:0000313" key="1">
    <source>
        <dbReference type="EMBL" id="KAI7993092.1"/>
    </source>
</evidence>